<keyword evidence="2" id="KW-0597">Phosphoprotein</keyword>
<evidence type="ECO:0000256" key="2">
    <source>
        <dbReference type="ARBA" id="ARBA00022553"/>
    </source>
</evidence>
<dbReference type="EMBL" id="JACCJB010000002">
    <property type="protein sequence ID" value="KAF6230362.1"/>
    <property type="molecule type" value="Genomic_DNA"/>
</dbReference>
<organism evidence="3 4">
    <name type="scientific">Letharia lupina</name>
    <dbReference type="NCBI Taxonomy" id="560253"/>
    <lineage>
        <taxon>Eukaryota</taxon>
        <taxon>Fungi</taxon>
        <taxon>Dikarya</taxon>
        <taxon>Ascomycota</taxon>
        <taxon>Pezizomycotina</taxon>
        <taxon>Lecanoromycetes</taxon>
        <taxon>OSLEUM clade</taxon>
        <taxon>Lecanoromycetidae</taxon>
        <taxon>Lecanorales</taxon>
        <taxon>Lecanorineae</taxon>
        <taxon>Parmeliaceae</taxon>
        <taxon>Letharia</taxon>
    </lineage>
</organism>
<accession>A0A8H6FKT4</accession>
<dbReference type="GeneID" id="59333110"/>
<evidence type="ECO:0000256" key="1">
    <source>
        <dbReference type="ARBA" id="ARBA00022450"/>
    </source>
</evidence>
<comment type="caution">
    <text evidence="3">The sequence shown here is derived from an EMBL/GenBank/DDBJ whole genome shotgun (WGS) entry which is preliminary data.</text>
</comment>
<dbReference type="Proteomes" id="UP000593566">
    <property type="component" value="Unassembled WGS sequence"/>
</dbReference>
<dbReference type="PANTHER" id="PTHR43439">
    <property type="entry name" value="PHENYLACETATE-COENZYME A LIGASE"/>
    <property type="match status" value="1"/>
</dbReference>
<protein>
    <submittedName>
        <fullName evidence="3">Uncharacterized protein</fullName>
    </submittedName>
</protein>
<gene>
    <name evidence="3" type="ORF">HO133_004704</name>
</gene>
<dbReference type="PANTHER" id="PTHR43439:SF2">
    <property type="entry name" value="ENZYME, PUTATIVE (JCVI)-RELATED"/>
    <property type="match status" value="1"/>
</dbReference>
<name>A0A8H6FKT4_9LECA</name>
<proteinExistence type="predicted"/>
<dbReference type="RefSeq" id="XP_037157619.1">
    <property type="nucleotide sequence ID" value="XM_037295618.1"/>
</dbReference>
<sequence length="320" mass="34931">MAQTRPSAIYAEVPRSSDSYEDGYRKVTYGALANAVNGVAWSLKGMLGEGQNHQTLAYNGPNELGICDDDLRTTTLSSIEHPTYDNGQAGNLFATLFDAIANQTTVITPLAAVTPSARSVVDGLKHVKADALILAPPFLEQIAKSPDMVVFIASNIETVTSVGASPLKKDLWAYRGRADDTILFKQGYMCNQISMEQHVSQHSEVRAVLMAGTGRSQPALIIERAGDQPLSSPAEQELTERIWPIIEEANRTYKMGTRVSKSHILDTNLLQPMRRAGKGTVQRCPTLELYKDALDALYAREGDIVPGNELVLPSFNPKEQ</sequence>
<dbReference type="InterPro" id="IPR051414">
    <property type="entry name" value="Adenylate-forming_Reductase"/>
</dbReference>
<evidence type="ECO:0000313" key="4">
    <source>
        <dbReference type="Proteomes" id="UP000593566"/>
    </source>
</evidence>
<dbReference type="AlphaFoldDB" id="A0A8H6FKT4"/>
<keyword evidence="4" id="KW-1185">Reference proteome</keyword>
<dbReference type="Pfam" id="PF23562">
    <property type="entry name" value="AMP-binding_C_3"/>
    <property type="match status" value="1"/>
</dbReference>
<keyword evidence="1" id="KW-0596">Phosphopantetheine</keyword>
<dbReference type="SUPFAM" id="SSF56801">
    <property type="entry name" value="Acetyl-CoA synthetase-like"/>
    <property type="match status" value="1"/>
</dbReference>
<evidence type="ECO:0000313" key="3">
    <source>
        <dbReference type="EMBL" id="KAF6230362.1"/>
    </source>
</evidence>
<reference evidence="3 4" key="1">
    <citation type="journal article" date="2020" name="Genomics">
        <title>Complete, high-quality genomes from long-read metagenomic sequencing of two wolf lichen thalli reveals enigmatic genome architecture.</title>
        <authorList>
            <person name="McKenzie S.K."/>
            <person name="Walston R.F."/>
            <person name="Allen J.L."/>
        </authorList>
    </citation>
    <scope>NUCLEOTIDE SEQUENCE [LARGE SCALE GENOMIC DNA]</scope>
    <source>
        <strain evidence="3">WasteWater1</strain>
    </source>
</reference>